<dbReference type="RefSeq" id="WP_005677344.1">
    <property type="nucleotide sequence ID" value="NZ_CABMOQ010000001.1"/>
</dbReference>
<dbReference type="InterPro" id="IPR011990">
    <property type="entry name" value="TPR-like_helical_dom_sf"/>
</dbReference>
<dbReference type="EMBL" id="CP103166">
    <property type="protein sequence ID" value="UVQ98235.1"/>
    <property type="molecule type" value="Genomic_DNA"/>
</dbReference>
<dbReference type="Proteomes" id="UP000095657">
    <property type="component" value="Unassembled WGS sequence"/>
</dbReference>
<dbReference type="InterPro" id="IPR012944">
    <property type="entry name" value="SusD_RagB_dom"/>
</dbReference>
<evidence type="ECO:0000313" key="20">
    <source>
        <dbReference type="Proteomes" id="UP000095725"/>
    </source>
</evidence>
<evidence type="ECO:0000256" key="2">
    <source>
        <dbReference type="ARBA" id="ARBA00006275"/>
    </source>
</evidence>
<evidence type="ECO:0000313" key="8">
    <source>
        <dbReference type="EMBL" id="CUP46747.1"/>
    </source>
</evidence>
<sequence length="635" mass="71944">MKKIYRILFLLVALIGYSSCNYLDIVPDETTTDEDTYADKDAVRDYLYSCYAYLPQCNISSGSLDQMTGDEVITAFEHETFAGFPKGNYSAATPVISYWDTFFQGIRQCYMLLERIDKVADLRNDLKVDYKAQTKFLIAYYHYLMARCYGPTLLIKETPSITTPVEEYLGRTPYDECVEWICNLFDEAANDLPAVRSTASEFGLATSIAAKSLKAKMRLYAASPLFNGNSKFYSNFVDKDGVQLMPLTYDANKWVLARDACKEAIELAVLNGHDLYKKKDYRLDESEANPYPEEGAVRCLRTGMVDWESRNVEVLFAETRNEGSYGVQNKSLPFVKDGWAWNGVCPTWAMLNRFYTKNGLPWDEDPEFASKVKTEVVSVDAAHATQAAQGQKTILFNLDREPRYYAWIAFQGGYFEVLNNATNPAYSDGYVDGGRLVCSFLLGGNCSIGTANVQRDGNYSPGGYLNKKGVDPNTTVGTSSTTLNQYPWPVIRLADLYLAYAEACIEIGTSDDLTNAKTYINYIRERAGIPTLETSWNGIATLNQSKLREIVRQERMIELYLENQNFWDMRRWLLAEEYFGVKAKGMNIKASTIDDFAKLTEISFERKFKSPTQYLLPIPSTDINRDPQLVNNPGY</sequence>
<evidence type="ECO:0000313" key="23">
    <source>
        <dbReference type="Proteomes" id="UP000284689"/>
    </source>
</evidence>
<dbReference type="Proteomes" id="UP000283512">
    <property type="component" value="Unassembled WGS sequence"/>
</dbReference>
<comment type="subcellular location">
    <subcellularLocation>
        <location evidence="1">Cell outer membrane</location>
    </subcellularLocation>
</comment>
<reference evidence="18" key="4">
    <citation type="submission" date="2022-08" db="EMBL/GenBank/DDBJ databases">
        <title>Genome Sequencing of Bacteroides fragilis Group Isolates with Nanopore Technology.</title>
        <authorList>
            <person name="Tisza M.J."/>
            <person name="Smith D."/>
            <person name="Dekker J.P."/>
        </authorList>
    </citation>
    <scope>NUCLEOTIDE SEQUENCE</scope>
    <source>
        <strain evidence="18">BFG-474</strain>
    </source>
</reference>
<protein>
    <submittedName>
        <fullName evidence="9">RagB/SusD domain protein</fullName>
    </submittedName>
    <submittedName>
        <fullName evidence="10">RagB/SusD family nutrient uptake outer membrane protein</fullName>
    </submittedName>
</protein>
<evidence type="ECO:0000313" key="12">
    <source>
        <dbReference type="EMBL" id="KAA5495031.1"/>
    </source>
</evidence>
<dbReference type="Gene3D" id="1.25.40.390">
    <property type="match status" value="1"/>
</dbReference>
<dbReference type="Proteomes" id="UP000475905">
    <property type="component" value="Unassembled WGS sequence"/>
</dbReference>
<evidence type="ECO:0000313" key="21">
    <source>
        <dbReference type="Proteomes" id="UP000283512"/>
    </source>
</evidence>
<dbReference type="Proteomes" id="UP000095725">
    <property type="component" value="Unassembled WGS sequence"/>
</dbReference>
<evidence type="ECO:0000313" key="15">
    <source>
        <dbReference type="EMBL" id="RGR70148.1"/>
    </source>
</evidence>
<dbReference type="Pfam" id="PF14322">
    <property type="entry name" value="SusD-like_3"/>
    <property type="match status" value="1"/>
</dbReference>
<evidence type="ECO:0000313" key="14">
    <source>
        <dbReference type="EMBL" id="MDO6356848.1"/>
    </source>
</evidence>
<feature type="domain" description="RagB/SusD" evidence="6">
    <location>
        <begin position="315"/>
        <end position="635"/>
    </location>
</feature>
<reference evidence="21 22" key="2">
    <citation type="submission" date="2018-08" db="EMBL/GenBank/DDBJ databases">
        <title>A genome reference for cultivated species of the human gut microbiota.</title>
        <authorList>
            <person name="Zou Y."/>
            <person name="Xue W."/>
            <person name="Luo G."/>
        </authorList>
    </citation>
    <scope>NUCLEOTIDE SEQUENCE [LARGE SCALE GENOMIC DNA]</scope>
    <source>
        <strain evidence="15 22">AF24-29LB</strain>
        <strain evidence="17 21">AM16-49B</strain>
        <strain evidence="16 23">AM31-16AC</strain>
    </source>
</reference>
<dbReference type="KEGG" id="bcac:CGC64_07525"/>
<evidence type="ECO:0000313" key="9">
    <source>
        <dbReference type="EMBL" id="CUP99505.1"/>
    </source>
</evidence>
<keyword evidence="5" id="KW-0998">Cell outer membrane</keyword>
<evidence type="ECO:0000256" key="1">
    <source>
        <dbReference type="ARBA" id="ARBA00004442"/>
    </source>
</evidence>
<dbReference type="GeneID" id="75113107"/>
<dbReference type="Proteomes" id="UP000284689">
    <property type="component" value="Unassembled WGS sequence"/>
</dbReference>
<evidence type="ECO:0000313" key="13">
    <source>
        <dbReference type="EMBL" id="KAA5500326.1"/>
    </source>
</evidence>
<evidence type="ECO:0000313" key="25">
    <source>
        <dbReference type="Proteomes" id="UP000427825"/>
    </source>
</evidence>
<proteinExistence type="inferred from homology"/>
<evidence type="ECO:0000256" key="3">
    <source>
        <dbReference type="ARBA" id="ARBA00022729"/>
    </source>
</evidence>
<evidence type="ECO:0000313" key="16">
    <source>
        <dbReference type="EMBL" id="RHD49400.1"/>
    </source>
</evidence>
<evidence type="ECO:0000313" key="27">
    <source>
        <dbReference type="Proteomes" id="UP000491168"/>
    </source>
</evidence>
<dbReference type="EMBL" id="VVYD01000005">
    <property type="protein sequence ID" value="KAA5500326.1"/>
    <property type="molecule type" value="Genomic_DNA"/>
</dbReference>
<evidence type="ECO:0000313" key="11">
    <source>
        <dbReference type="EMBL" id="KAA5472306.1"/>
    </source>
</evidence>
<dbReference type="EMBL" id="VVYP01000006">
    <property type="protein sequence ID" value="KAA5464397.1"/>
    <property type="molecule type" value="Genomic_DNA"/>
</dbReference>
<keyword evidence="4" id="KW-0472">Membrane</keyword>
<evidence type="ECO:0000259" key="7">
    <source>
        <dbReference type="Pfam" id="PF14322"/>
    </source>
</evidence>
<evidence type="ECO:0000313" key="10">
    <source>
        <dbReference type="EMBL" id="KAA5464397.1"/>
    </source>
</evidence>
<dbReference type="GO" id="GO:0009279">
    <property type="term" value="C:cell outer membrane"/>
    <property type="evidence" value="ECO:0007669"/>
    <property type="project" value="UniProtKB-SubCell"/>
</dbReference>
<name>A0A174SVT0_9BACE</name>
<evidence type="ECO:0000313" key="17">
    <source>
        <dbReference type="EMBL" id="RHH94955.1"/>
    </source>
</evidence>
<dbReference type="EMBL" id="VVYF01000002">
    <property type="protein sequence ID" value="KAA5495031.1"/>
    <property type="molecule type" value="Genomic_DNA"/>
</dbReference>
<evidence type="ECO:0000313" key="19">
    <source>
        <dbReference type="Proteomes" id="UP000095657"/>
    </source>
</evidence>
<reference evidence="14" key="5">
    <citation type="submission" date="2023-07" db="EMBL/GenBank/DDBJ databases">
        <title>Whole Genome Sequencing of Colonoscopy isolates.</title>
        <authorList>
            <person name="Surve S.V."/>
            <person name="Valls R.A."/>
            <person name="Barrak K.E."/>
            <person name="Gardner T.B."/>
            <person name="O'Toole G.A."/>
        </authorList>
    </citation>
    <scope>NUCLEOTIDE SEQUENCE</scope>
    <source>
        <strain evidence="14">GP0119</strain>
    </source>
</reference>
<dbReference type="EMBL" id="JAUONL010000002">
    <property type="protein sequence ID" value="MDO6356848.1"/>
    <property type="molecule type" value="Genomic_DNA"/>
</dbReference>
<keyword evidence="3" id="KW-0732">Signal</keyword>
<evidence type="ECO:0000256" key="4">
    <source>
        <dbReference type="ARBA" id="ARBA00023136"/>
    </source>
</evidence>
<dbReference type="Proteomes" id="UP000284205">
    <property type="component" value="Unassembled WGS sequence"/>
</dbReference>
<evidence type="ECO:0000259" key="6">
    <source>
        <dbReference type="Pfam" id="PF07980"/>
    </source>
</evidence>
<accession>A0A174SVT0</accession>
<dbReference type="EMBL" id="CZBL01000005">
    <property type="protein sequence ID" value="CUP99505.1"/>
    <property type="molecule type" value="Genomic_DNA"/>
</dbReference>
<reference evidence="19 20" key="1">
    <citation type="submission" date="2015-09" db="EMBL/GenBank/DDBJ databases">
        <authorList>
            <consortium name="Pathogen Informatics"/>
        </authorList>
    </citation>
    <scope>NUCLEOTIDE SEQUENCE [LARGE SCALE GENOMIC DNA]</scope>
    <source>
        <strain evidence="8 19">2789STDY5834880</strain>
        <strain evidence="9 20">2789STDY5834946</strain>
    </source>
</reference>
<dbReference type="AlphaFoldDB" id="A0A174SVT0"/>
<dbReference type="Proteomes" id="UP001060260">
    <property type="component" value="Chromosome"/>
</dbReference>
<comment type="similarity">
    <text evidence="2">Belongs to the SusD family.</text>
</comment>
<dbReference type="SUPFAM" id="SSF48452">
    <property type="entry name" value="TPR-like"/>
    <property type="match status" value="1"/>
</dbReference>
<dbReference type="STRING" id="47678.ERS852494_02303"/>
<dbReference type="EMBL" id="QRKD01000001">
    <property type="protein sequence ID" value="RHH94955.1"/>
    <property type="molecule type" value="Genomic_DNA"/>
</dbReference>
<dbReference type="EMBL" id="CZAI01000005">
    <property type="protein sequence ID" value="CUP46747.1"/>
    <property type="molecule type" value="Genomic_DNA"/>
</dbReference>
<organism evidence="9 20">
    <name type="scientific">Bacteroides caccae</name>
    <dbReference type="NCBI Taxonomy" id="47678"/>
    <lineage>
        <taxon>Bacteria</taxon>
        <taxon>Pseudomonadati</taxon>
        <taxon>Bacteroidota</taxon>
        <taxon>Bacteroidia</taxon>
        <taxon>Bacteroidales</taxon>
        <taxon>Bacteroidaceae</taxon>
        <taxon>Bacteroides</taxon>
    </lineage>
</organism>
<dbReference type="Pfam" id="PF07980">
    <property type="entry name" value="SusD_RagB"/>
    <property type="match status" value="1"/>
</dbReference>
<feature type="domain" description="SusD-like N-terminal" evidence="7">
    <location>
        <begin position="88"/>
        <end position="217"/>
    </location>
</feature>
<dbReference type="EMBL" id="QSJD01000010">
    <property type="protein sequence ID" value="RHD49400.1"/>
    <property type="molecule type" value="Genomic_DNA"/>
</dbReference>
<evidence type="ECO:0000313" key="24">
    <source>
        <dbReference type="Proteomes" id="UP000368418"/>
    </source>
</evidence>
<evidence type="ECO:0000313" key="18">
    <source>
        <dbReference type="EMBL" id="UVQ98235.1"/>
    </source>
</evidence>
<dbReference type="Proteomes" id="UP000368418">
    <property type="component" value="Unassembled WGS sequence"/>
</dbReference>
<dbReference type="EMBL" id="QRUO01000011">
    <property type="protein sequence ID" value="RGR70148.1"/>
    <property type="molecule type" value="Genomic_DNA"/>
</dbReference>
<dbReference type="Proteomes" id="UP001170023">
    <property type="component" value="Unassembled WGS sequence"/>
</dbReference>
<dbReference type="Proteomes" id="UP000491168">
    <property type="component" value="Unassembled WGS sequence"/>
</dbReference>
<evidence type="ECO:0000313" key="22">
    <source>
        <dbReference type="Proteomes" id="UP000284205"/>
    </source>
</evidence>
<evidence type="ECO:0000256" key="5">
    <source>
        <dbReference type="ARBA" id="ARBA00023237"/>
    </source>
</evidence>
<dbReference type="EMBL" id="VVYJ01000015">
    <property type="protein sequence ID" value="KAA5472306.1"/>
    <property type="molecule type" value="Genomic_DNA"/>
</dbReference>
<evidence type="ECO:0000313" key="26">
    <source>
        <dbReference type="Proteomes" id="UP000475905"/>
    </source>
</evidence>
<reference evidence="24 25" key="3">
    <citation type="journal article" date="2019" name="Nat. Med.">
        <title>A library of human gut bacterial isolates paired with longitudinal multiomics data enables mechanistic microbiome research.</title>
        <authorList>
            <person name="Poyet M."/>
            <person name="Groussin M."/>
            <person name="Gibbons S.M."/>
            <person name="Avila-Pacheco J."/>
            <person name="Jiang X."/>
            <person name="Kearney S.M."/>
            <person name="Perrotta A.R."/>
            <person name="Berdy B."/>
            <person name="Zhao S."/>
            <person name="Lieberman T.D."/>
            <person name="Swanson P.K."/>
            <person name="Smith M."/>
            <person name="Roesemann S."/>
            <person name="Alexander J.E."/>
            <person name="Rich S.A."/>
            <person name="Livny J."/>
            <person name="Vlamakis H."/>
            <person name="Clish C."/>
            <person name="Bullock K."/>
            <person name="Deik A."/>
            <person name="Scott J."/>
            <person name="Pierce K.A."/>
            <person name="Xavier R.J."/>
            <person name="Alm E.J."/>
        </authorList>
    </citation>
    <scope>NUCLEOTIDE SEQUENCE [LARGE SCALE GENOMIC DNA]</scope>
    <source>
        <strain evidence="13 24">BIOML-A19</strain>
        <strain evidence="12 27">BIOML-A21</strain>
        <strain evidence="11 25">BIOML-A25</strain>
        <strain evidence="10 26">BIOML-A31</strain>
    </source>
</reference>
<dbReference type="InterPro" id="IPR033985">
    <property type="entry name" value="SusD-like_N"/>
</dbReference>
<gene>
    <name evidence="17" type="ORF">DW190_01475</name>
    <name evidence="16" type="ORF">DW794_08040</name>
    <name evidence="15" type="ORF">DWY26_12645</name>
    <name evidence="8" type="ORF">ERS852494_02303</name>
    <name evidence="9" type="ORF">ERS852558_01508</name>
    <name evidence="13" type="ORF">F2Y31_07745</name>
    <name evidence="12" type="ORF">F2Y35_02240</name>
    <name evidence="10" type="ORF">F2Y36_07080</name>
    <name evidence="11" type="ORF">F2Y39_20070</name>
    <name evidence="18" type="ORF">NXW23_07940</name>
    <name evidence="14" type="ORF">Q4469_03920</name>
</gene>
<dbReference type="Proteomes" id="UP000427825">
    <property type="component" value="Unassembled WGS sequence"/>
</dbReference>